<sequence length="613" mass="62894">MRCKTLLGLLILGSVCLAGCGGITKTSTPPPPSPTITSVAVSCIASSLQPGQTSQCSASVSGTGAYSSSVTWSAVSGTVSSTGLYTAPSTVPTSGSDSVKATSTEDSTKLGTAKIAIAAPATPTITGVALACSPASITDTQTSSCTATVTGTGAFNNTVNLAINPAAAGTLSASTGVKSGTVVLFTPANTGANSVTIKATSTADSTKFYSVPITVTASAAGPSCAGMSTGDNASLNGFVPFTPTTAWNTDISSAPLDPNNAAITSASGFAGLHLHHDWSSVAGGNYGIPYVVVDSSTTPLTPISVVDYAGESDVASAPFPITAPIEGSPADCSGWPDTYIGDSHVLVLDRQTCMLYETFNTHRCNGAWSASSETIWDLKNYDRRPWGWTSADAAGLPIFPGLVRYDEVAAGAINHAIRFTMQQTKNDANGGYFVAPASHAAGTVYGVSNIMGMRIRLKASFDISSYSAANQVILTAMKKYGMILADNGSYFYFQGVPDPRWNDDDLHNLDSIQSSNFEVVQMTPAFPGYDANTAPAGEPPIINSFTSSASSVAAGTPVTLNWNTSNDSYDFIDVLGGVSGGTVTTTPAKTTTYTLNATNQYGRATMQVTVTVH</sequence>
<evidence type="ECO:0008006" key="3">
    <source>
        <dbReference type="Google" id="ProtNLM"/>
    </source>
</evidence>
<protein>
    <recommendedName>
        <fullName evidence="3">Ig-like domain-containing protein</fullName>
    </recommendedName>
</protein>
<accession>A0AAU7DKE9</accession>
<keyword evidence="1" id="KW-0732">Signal</keyword>
<feature type="signal peptide" evidence="1">
    <location>
        <begin position="1"/>
        <end position="18"/>
    </location>
</feature>
<dbReference type="RefSeq" id="WP_348263833.1">
    <property type="nucleotide sequence ID" value="NZ_CP121196.1"/>
</dbReference>
<gene>
    <name evidence="2" type="ORF">P8935_04550</name>
</gene>
<evidence type="ECO:0000313" key="2">
    <source>
        <dbReference type="EMBL" id="XBH18607.1"/>
    </source>
</evidence>
<feature type="chain" id="PRO_5043683431" description="Ig-like domain-containing protein" evidence="1">
    <location>
        <begin position="19"/>
        <end position="613"/>
    </location>
</feature>
<name>A0AAU7DKE9_9BACT</name>
<dbReference type="EMBL" id="CP121196">
    <property type="protein sequence ID" value="XBH18607.1"/>
    <property type="molecule type" value="Genomic_DNA"/>
</dbReference>
<reference evidence="2" key="1">
    <citation type="submission" date="2023-03" db="EMBL/GenBank/DDBJ databases">
        <title>Edaphobacter sp.</title>
        <authorList>
            <person name="Huber K.J."/>
            <person name="Papendorf J."/>
            <person name="Pilke C."/>
            <person name="Bunk B."/>
            <person name="Sproeer C."/>
            <person name="Pester M."/>
        </authorList>
    </citation>
    <scope>NUCLEOTIDE SEQUENCE</scope>
    <source>
        <strain evidence="2">DSM 110680</strain>
    </source>
</reference>
<evidence type="ECO:0000256" key="1">
    <source>
        <dbReference type="SAM" id="SignalP"/>
    </source>
</evidence>
<organism evidence="2">
    <name type="scientific">Telmatobacter sp. DSM 110680</name>
    <dbReference type="NCBI Taxonomy" id="3036704"/>
    <lineage>
        <taxon>Bacteria</taxon>
        <taxon>Pseudomonadati</taxon>
        <taxon>Acidobacteriota</taxon>
        <taxon>Terriglobia</taxon>
        <taxon>Terriglobales</taxon>
        <taxon>Acidobacteriaceae</taxon>
        <taxon>Telmatobacter</taxon>
    </lineage>
</organism>
<proteinExistence type="predicted"/>
<dbReference type="AlphaFoldDB" id="A0AAU7DKE9"/>